<dbReference type="AlphaFoldDB" id="B6G9U1"/>
<gene>
    <name evidence="2" type="ORF">COLSTE_00832</name>
</gene>
<protein>
    <submittedName>
        <fullName evidence="2">PTS system mannose/fructose/sorbose family IID component</fullName>
    </submittedName>
</protein>
<keyword evidence="3" id="KW-1185">Reference proteome</keyword>
<keyword evidence="1" id="KW-1133">Transmembrane helix</keyword>
<name>B6G9U1_9ACTN</name>
<dbReference type="PANTHER" id="PTHR32502:SF23">
    <property type="entry name" value="TRANSPORT PROTEIN, PTS SYSTEM"/>
    <property type="match status" value="1"/>
</dbReference>
<reference evidence="2 3" key="1">
    <citation type="submission" date="2008-10" db="EMBL/GenBank/DDBJ databases">
        <title>Draft genome sequence of Collinsella stercoris (DSM 13279).</title>
        <authorList>
            <person name="Sudarsanam P."/>
            <person name="Ley R."/>
            <person name="Guruge J."/>
            <person name="Turnbaugh P.J."/>
            <person name="Mahowald M."/>
            <person name="Liep D."/>
            <person name="Gordon J."/>
        </authorList>
    </citation>
    <scope>NUCLEOTIDE SEQUENCE [LARGE SCALE GENOMIC DNA]</scope>
    <source>
        <strain evidence="2 3">DSM 13279</strain>
    </source>
</reference>
<dbReference type="PROSITE" id="PS51108">
    <property type="entry name" value="PTS_EIID"/>
    <property type="match status" value="1"/>
</dbReference>
<reference evidence="2 3" key="2">
    <citation type="submission" date="2008-10" db="EMBL/GenBank/DDBJ databases">
        <authorList>
            <person name="Fulton L."/>
            <person name="Clifton S."/>
            <person name="Fulton B."/>
            <person name="Xu J."/>
            <person name="Minx P."/>
            <person name="Pepin K.H."/>
            <person name="Johnson M."/>
            <person name="Thiruvilangam P."/>
            <person name="Bhonagiri V."/>
            <person name="Nash W.E."/>
            <person name="Mardis E.R."/>
            <person name="Wilson R.K."/>
        </authorList>
    </citation>
    <scope>NUCLEOTIDE SEQUENCE [LARGE SCALE GENOMIC DNA]</scope>
    <source>
        <strain evidence="2 3">DSM 13279</strain>
    </source>
</reference>
<dbReference type="InterPro" id="IPR004704">
    <property type="entry name" value="PTS_IID_man"/>
</dbReference>
<dbReference type="GO" id="GO:0005886">
    <property type="term" value="C:plasma membrane"/>
    <property type="evidence" value="ECO:0007669"/>
    <property type="project" value="TreeGrafter"/>
</dbReference>
<dbReference type="STRING" id="445975.COLSTE_00832"/>
<sequence>MEAMMMTSKLNQQVDAYQGNITKQDLTRMAVNPGALGMEYSWNYPKQMSVPFCLMLNPLLKKIYKDDPKGYAEALQRHLEFFNITMYFAPFVGGVVASMEERVAKGEMAPEAINQVKAALMGPLSGIGDSLFLGTLRVIAAAVGISLAVNGNPFGPIAFLLIYNIPTFLTRVIGAHKGYELGVSFLTKAQESGLMDKVIYAAGIIGVMVIGAMTVTMTSVSIPIEFGQGESVQTIQSVLDGILPGTLALIALGLYYWALTKKVSPMVLIVITMVVGVLGAFTGALG</sequence>
<keyword evidence="1" id="KW-0812">Transmembrane</keyword>
<dbReference type="HOGENOM" id="CLU_060742_0_0_11"/>
<accession>B6G9U1</accession>
<comment type="caution">
    <text evidence="2">The sequence shown here is derived from an EMBL/GenBank/DDBJ whole genome shotgun (WGS) entry which is preliminary data.</text>
</comment>
<keyword evidence="1" id="KW-0472">Membrane</keyword>
<dbReference type="EMBL" id="ABXJ01000050">
    <property type="protein sequence ID" value="EEA90961.1"/>
    <property type="molecule type" value="Genomic_DNA"/>
</dbReference>
<feature type="transmembrane region" description="Helical" evidence="1">
    <location>
        <begin position="266"/>
        <end position="285"/>
    </location>
</feature>
<dbReference type="InterPro" id="IPR050303">
    <property type="entry name" value="GatZ_KbaZ_carbometab"/>
</dbReference>
<evidence type="ECO:0000256" key="1">
    <source>
        <dbReference type="SAM" id="Phobius"/>
    </source>
</evidence>
<evidence type="ECO:0000313" key="3">
    <source>
        <dbReference type="Proteomes" id="UP000003560"/>
    </source>
</evidence>
<dbReference type="GO" id="GO:0009401">
    <property type="term" value="P:phosphoenolpyruvate-dependent sugar phosphotransferase system"/>
    <property type="evidence" value="ECO:0007669"/>
    <property type="project" value="InterPro"/>
</dbReference>
<organism evidence="2 3">
    <name type="scientific">Collinsella stercoris DSM 13279</name>
    <dbReference type="NCBI Taxonomy" id="445975"/>
    <lineage>
        <taxon>Bacteria</taxon>
        <taxon>Bacillati</taxon>
        <taxon>Actinomycetota</taxon>
        <taxon>Coriobacteriia</taxon>
        <taxon>Coriobacteriales</taxon>
        <taxon>Coriobacteriaceae</taxon>
        <taxon>Collinsella</taxon>
    </lineage>
</organism>
<dbReference type="Proteomes" id="UP000003560">
    <property type="component" value="Unassembled WGS sequence"/>
</dbReference>
<evidence type="ECO:0000313" key="2">
    <source>
        <dbReference type="EMBL" id="EEA90961.1"/>
    </source>
</evidence>
<feature type="transmembrane region" description="Helical" evidence="1">
    <location>
        <begin position="198"/>
        <end position="222"/>
    </location>
</feature>
<dbReference type="Pfam" id="PF03613">
    <property type="entry name" value="EIID-AGA"/>
    <property type="match status" value="1"/>
</dbReference>
<dbReference type="PANTHER" id="PTHR32502">
    <property type="entry name" value="N-ACETYLGALACTOSAMINE PERMEASE II COMPONENT-RELATED"/>
    <property type="match status" value="1"/>
</dbReference>
<dbReference type="eggNOG" id="COG3716">
    <property type="taxonomic scope" value="Bacteria"/>
</dbReference>
<proteinExistence type="predicted"/>
<feature type="transmembrane region" description="Helical" evidence="1">
    <location>
        <begin position="242"/>
        <end position="259"/>
    </location>
</feature>